<dbReference type="SUPFAM" id="SSF53244">
    <property type="entry name" value="MurD-like peptide ligases, peptide-binding domain"/>
    <property type="match status" value="1"/>
</dbReference>
<organism evidence="6 7">
    <name type="scientific">Camelimonas fluminis</name>
    <dbReference type="NCBI Taxonomy" id="1576911"/>
    <lineage>
        <taxon>Bacteria</taxon>
        <taxon>Pseudomonadati</taxon>
        <taxon>Pseudomonadota</taxon>
        <taxon>Alphaproteobacteria</taxon>
        <taxon>Hyphomicrobiales</taxon>
        <taxon>Chelatococcaceae</taxon>
        <taxon>Camelimonas</taxon>
    </lineage>
</organism>
<name>A0ABV7UCB7_9HYPH</name>
<feature type="domain" description="Mur ligase central" evidence="5">
    <location>
        <begin position="128"/>
        <end position="311"/>
    </location>
</feature>
<keyword evidence="2" id="KW-0547">Nucleotide-binding</keyword>
<dbReference type="PANTHER" id="PTHR43024:SF1">
    <property type="entry name" value="UDP-N-ACETYLMURAMOYL-TRIPEPTIDE--D-ALANYL-D-ALANINE LIGASE"/>
    <property type="match status" value="1"/>
</dbReference>
<evidence type="ECO:0000259" key="4">
    <source>
        <dbReference type="Pfam" id="PF02875"/>
    </source>
</evidence>
<dbReference type="InterPro" id="IPR013221">
    <property type="entry name" value="Mur_ligase_cen"/>
</dbReference>
<dbReference type="Proteomes" id="UP001595704">
    <property type="component" value="Unassembled WGS sequence"/>
</dbReference>
<dbReference type="Gene3D" id="3.90.190.20">
    <property type="entry name" value="Mur ligase, C-terminal domain"/>
    <property type="match status" value="1"/>
</dbReference>
<dbReference type="EMBL" id="JBHRYC010000023">
    <property type="protein sequence ID" value="MFC3636295.1"/>
    <property type="molecule type" value="Genomic_DNA"/>
</dbReference>
<protein>
    <submittedName>
        <fullName evidence="6">UDP-N-acetylmuramoyl-tripeptide--D-alanyl-D-alanine ligase</fullName>
        <ecNumber evidence="6">6.3.2.10</ecNumber>
    </submittedName>
</protein>
<evidence type="ECO:0000259" key="5">
    <source>
        <dbReference type="Pfam" id="PF08245"/>
    </source>
</evidence>
<dbReference type="EC" id="6.3.2.10" evidence="6"/>
<keyword evidence="1 6" id="KW-0436">Ligase</keyword>
<evidence type="ECO:0000256" key="2">
    <source>
        <dbReference type="ARBA" id="ARBA00022741"/>
    </source>
</evidence>
<feature type="domain" description="Mur ligase C-terminal" evidence="4">
    <location>
        <begin position="346"/>
        <end position="462"/>
    </location>
</feature>
<evidence type="ECO:0000313" key="7">
    <source>
        <dbReference type="Proteomes" id="UP001595704"/>
    </source>
</evidence>
<keyword evidence="7" id="KW-1185">Reference proteome</keyword>
<reference evidence="7" key="1">
    <citation type="journal article" date="2019" name="Int. J. Syst. Evol. Microbiol.">
        <title>The Global Catalogue of Microorganisms (GCM) 10K type strain sequencing project: providing services to taxonomists for standard genome sequencing and annotation.</title>
        <authorList>
            <consortium name="The Broad Institute Genomics Platform"/>
            <consortium name="The Broad Institute Genome Sequencing Center for Infectious Disease"/>
            <person name="Wu L."/>
            <person name="Ma J."/>
        </authorList>
    </citation>
    <scope>NUCLEOTIDE SEQUENCE [LARGE SCALE GENOMIC DNA]</scope>
    <source>
        <strain evidence="7">KCTC 42282</strain>
    </source>
</reference>
<proteinExistence type="predicted"/>
<dbReference type="InterPro" id="IPR051046">
    <property type="entry name" value="MurCDEF_CellWall_CoF430Synth"/>
</dbReference>
<dbReference type="InterPro" id="IPR036565">
    <property type="entry name" value="Mur-like_cat_sf"/>
</dbReference>
<dbReference type="GO" id="GO:0047480">
    <property type="term" value="F:UDP-N-acetylmuramoyl-tripeptide-D-alanyl-D-alanine ligase activity"/>
    <property type="evidence" value="ECO:0007669"/>
    <property type="project" value="UniProtKB-EC"/>
</dbReference>
<comment type="caution">
    <text evidence="6">The sequence shown here is derived from an EMBL/GenBank/DDBJ whole genome shotgun (WGS) entry which is preliminary data.</text>
</comment>
<keyword evidence="3" id="KW-0067">ATP-binding</keyword>
<gene>
    <name evidence="6" type="primary">murF</name>
    <name evidence="6" type="ORF">ACFONL_02700</name>
</gene>
<evidence type="ECO:0000313" key="6">
    <source>
        <dbReference type="EMBL" id="MFC3636295.1"/>
    </source>
</evidence>
<accession>A0ABV7UCB7</accession>
<evidence type="ECO:0000256" key="1">
    <source>
        <dbReference type="ARBA" id="ARBA00022598"/>
    </source>
</evidence>
<dbReference type="PANTHER" id="PTHR43024">
    <property type="entry name" value="UDP-N-ACETYLMURAMOYL-TRIPEPTIDE--D-ALANYL-D-ALANINE LIGASE"/>
    <property type="match status" value="1"/>
</dbReference>
<dbReference type="Pfam" id="PF08245">
    <property type="entry name" value="Mur_ligase_M"/>
    <property type="match status" value="1"/>
</dbReference>
<sequence length="483" mass="50870">MTFQDIGLQPLGDAVERRGWSAAELAAGMGGQWAENGPGPGWRTMGVCIYPPEMQPGDVVVVRGKGATGVAPSSVPRLPYIPQAVVLERDAPSVPGVGYELRVDDLRAAVLAMGRYARQTTSARIVGVTGSAGKTTMVAMLSHVLGLWGVTGSSRASANLQIGIAWNLASMPRNASSLVVEMAIGGMSRNAALVRPDVAIITNIAPAHLEYHDNVDEIARRKALIFGGMEQGGVAVIFTDMPQYDIFANAARAAGLRIVGYGRHPGADIRLLNYIPTEKLVELSVRGRPLLFRNGAPGEHMALNAAGCIAVLDALGASAEAAGPFFSLFRPMRGRGEVTDVPAGDGLVRVIDEAYNANPASMAAALQLVREISPPVAGGRRVLALGDMLELGPDSAALHARLKPYVEACSADLIMLCGEQMAALRDVLENKAEIVWAPTAPELLTRAGELLRSGDVLLVKSSAGTKLSELVRALRERRISIGA</sequence>
<dbReference type="RefSeq" id="WP_191317607.1">
    <property type="nucleotide sequence ID" value="NZ_BNCG01000001.1"/>
</dbReference>
<evidence type="ECO:0000256" key="3">
    <source>
        <dbReference type="ARBA" id="ARBA00022840"/>
    </source>
</evidence>
<dbReference type="InterPro" id="IPR036615">
    <property type="entry name" value="Mur_ligase_C_dom_sf"/>
</dbReference>
<dbReference type="Pfam" id="PF02875">
    <property type="entry name" value="Mur_ligase_C"/>
    <property type="match status" value="1"/>
</dbReference>
<dbReference type="InterPro" id="IPR004101">
    <property type="entry name" value="Mur_ligase_C"/>
</dbReference>
<dbReference type="Gene3D" id="3.40.1190.10">
    <property type="entry name" value="Mur-like, catalytic domain"/>
    <property type="match status" value="1"/>
</dbReference>
<dbReference type="SUPFAM" id="SSF53623">
    <property type="entry name" value="MurD-like peptide ligases, catalytic domain"/>
    <property type="match status" value="1"/>
</dbReference>